<evidence type="ECO:0000313" key="1">
    <source>
        <dbReference type="EMBL" id="MBC8361490.1"/>
    </source>
</evidence>
<reference evidence="1 2" key="1">
    <citation type="submission" date="2020-08" db="EMBL/GenBank/DDBJ databases">
        <title>Bridging the membrane lipid divide: bacteria of the FCB group superphylum have the potential to synthesize archaeal ether lipids.</title>
        <authorList>
            <person name="Villanueva L."/>
            <person name="Von Meijenfeldt F.A.B."/>
            <person name="Westbye A.B."/>
            <person name="Yadav S."/>
            <person name="Hopmans E.C."/>
            <person name="Dutilh B.E."/>
            <person name="Sinninghe Damste J.S."/>
        </authorList>
    </citation>
    <scope>NUCLEOTIDE SEQUENCE [LARGE SCALE GENOMIC DNA]</scope>
    <source>
        <strain evidence="1">NIOZ-UU30</strain>
    </source>
</reference>
<gene>
    <name evidence="1" type="ORF">H8E23_08840</name>
</gene>
<sequence length="81" mass="9151">MDERITMVLSLSNDIINLHHDSAGGNHHDPQLHRPDFIVGNSFFPGNAKEMLRSRVAAQSHGRSQLDHMGCFFIEHAFILD</sequence>
<proteinExistence type="predicted"/>
<dbReference type="EMBL" id="JACNJH010000134">
    <property type="protein sequence ID" value="MBC8361490.1"/>
    <property type="molecule type" value="Genomic_DNA"/>
</dbReference>
<accession>A0A8J6TH64</accession>
<comment type="caution">
    <text evidence="1">The sequence shown here is derived from an EMBL/GenBank/DDBJ whole genome shotgun (WGS) entry which is preliminary data.</text>
</comment>
<organism evidence="1 2">
    <name type="scientific">Candidatus Desulfatibia profunda</name>
    <dbReference type="NCBI Taxonomy" id="2841695"/>
    <lineage>
        <taxon>Bacteria</taxon>
        <taxon>Pseudomonadati</taxon>
        <taxon>Thermodesulfobacteriota</taxon>
        <taxon>Desulfobacteria</taxon>
        <taxon>Desulfobacterales</taxon>
        <taxon>Desulfobacterales incertae sedis</taxon>
        <taxon>Candidatus Desulfatibia</taxon>
    </lineage>
</organism>
<evidence type="ECO:0000313" key="2">
    <source>
        <dbReference type="Proteomes" id="UP000603434"/>
    </source>
</evidence>
<dbReference type="AlphaFoldDB" id="A0A8J6TH64"/>
<protein>
    <submittedName>
        <fullName evidence="1">Uncharacterized protein</fullName>
    </submittedName>
</protein>
<dbReference type="Proteomes" id="UP000603434">
    <property type="component" value="Unassembled WGS sequence"/>
</dbReference>
<name>A0A8J6TH64_9BACT</name>